<accession>A0A1Q5PV45</accession>
<name>A0A1Q5PV45_9ACTO</name>
<protein>
    <submittedName>
        <fullName evidence="2">Uncharacterized protein</fullName>
    </submittedName>
</protein>
<proteinExistence type="predicted"/>
<sequence>MNIGAKIASGLAATAAGMAANFVLKKGWRAVTGHEAPFDETQDVDLGELLVFAAVSGVVLTLFQRTASRQTAKWLGEVPKHSA</sequence>
<evidence type="ECO:0000313" key="3">
    <source>
        <dbReference type="Proteomes" id="UP000185612"/>
    </source>
</evidence>
<keyword evidence="1" id="KW-1133">Transmembrane helix</keyword>
<dbReference type="OrthoDB" id="3268522at2"/>
<organism evidence="2 3">
    <name type="scientific">Buchananella hordeovulneris</name>
    <dbReference type="NCBI Taxonomy" id="52770"/>
    <lineage>
        <taxon>Bacteria</taxon>
        <taxon>Bacillati</taxon>
        <taxon>Actinomycetota</taxon>
        <taxon>Actinomycetes</taxon>
        <taxon>Actinomycetales</taxon>
        <taxon>Actinomycetaceae</taxon>
        <taxon>Buchananella</taxon>
    </lineage>
</organism>
<dbReference type="RefSeq" id="WP_073824697.1">
    <property type="nucleotide sequence ID" value="NZ_JAUNKL010000009.1"/>
</dbReference>
<dbReference type="Pfam" id="PF14019">
    <property type="entry name" value="DUF4235"/>
    <property type="match status" value="1"/>
</dbReference>
<keyword evidence="1" id="KW-0812">Transmembrane</keyword>
<dbReference type="Proteomes" id="UP000185612">
    <property type="component" value="Unassembled WGS sequence"/>
</dbReference>
<feature type="transmembrane region" description="Helical" evidence="1">
    <location>
        <begin position="44"/>
        <end position="63"/>
    </location>
</feature>
<keyword evidence="1" id="KW-0472">Membrane</keyword>
<evidence type="ECO:0000313" key="2">
    <source>
        <dbReference type="EMBL" id="OKL51362.1"/>
    </source>
</evidence>
<reference evidence="3" key="1">
    <citation type="submission" date="2016-12" db="EMBL/GenBank/DDBJ databases">
        <authorList>
            <person name="Meng X."/>
        </authorList>
    </citation>
    <scope>NUCLEOTIDE SEQUENCE [LARGE SCALE GENOMIC DNA]</scope>
    <source>
        <strain evidence="3">DSM 20732</strain>
    </source>
</reference>
<gene>
    <name evidence="2" type="ORF">BSZ40_07250</name>
</gene>
<dbReference type="STRING" id="52770.BSZ40_07250"/>
<comment type="caution">
    <text evidence="2">The sequence shown here is derived from an EMBL/GenBank/DDBJ whole genome shotgun (WGS) entry which is preliminary data.</text>
</comment>
<dbReference type="InterPro" id="IPR025329">
    <property type="entry name" value="DUF4235"/>
</dbReference>
<keyword evidence="3" id="KW-1185">Reference proteome</keyword>
<dbReference type="AlphaFoldDB" id="A0A1Q5PV45"/>
<dbReference type="EMBL" id="MQVS01000007">
    <property type="protein sequence ID" value="OKL51362.1"/>
    <property type="molecule type" value="Genomic_DNA"/>
</dbReference>
<evidence type="ECO:0000256" key="1">
    <source>
        <dbReference type="SAM" id="Phobius"/>
    </source>
</evidence>
<feature type="transmembrane region" description="Helical" evidence="1">
    <location>
        <begin position="7"/>
        <end position="24"/>
    </location>
</feature>